<dbReference type="NCBIfam" id="TIGR00543">
    <property type="entry name" value="isochor_syn"/>
    <property type="match status" value="1"/>
</dbReference>
<dbReference type="OrthoDB" id="9806579at2"/>
<dbReference type="Gene3D" id="3.60.120.10">
    <property type="entry name" value="Anthranilate synthase"/>
    <property type="match status" value="1"/>
</dbReference>
<dbReference type="EMBL" id="CP035495">
    <property type="protein sequence ID" value="QAY64342.1"/>
    <property type="molecule type" value="Genomic_DNA"/>
</dbReference>
<dbReference type="RefSeq" id="WP_129205494.1">
    <property type="nucleotide sequence ID" value="NZ_CP035495.1"/>
</dbReference>
<dbReference type="PANTHER" id="PTHR42839:SF2">
    <property type="entry name" value="ISOCHORISMATE SYNTHASE ENTC"/>
    <property type="match status" value="1"/>
</dbReference>
<dbReference type="EC" id="5.4.4.2" evidence="3"/>
<evidence type="ECO:0000313" key="9">
    <source>
        <dbReference type="Proteomes" id="UP000291758"/>
    </source>
</evidence>
<dbReference type="Pfam" id="PF00425">
    <property type="entry name" value="Chorismate_bind"/>
    <property type="match status" value="1"/>
</dbReference>
<dbReference type="AlphaFoldDB" id="A0A4P6ENQ2"/>
<dbReference type="InterPro" id="IPR004561">
    <property type="entry name" value="IsoChor_synthase"/>
</dbReference>
<keyword evidence="9" id="KW-1185">Reference proteome</keyword>
<dbReference type="PANTHER" id="PTHR42839">
    <property type="entry name" value="ISOCHORISMATE SYNTHASE ENTC"/>
    <property type="match status" value="1"/>
</dbReference>
<sequence>MSASTFPHPAGRPGRRSGSTSPLPEAQPLVVRTAALDLPDDGLTTLVDLLPASGLPLRAAAGADRAGGAPLAWVRRGDGIVGWGEALRVDTRGAERFAAAEAAWQAVLDRAVVRDDVRLPGTGPVAFGSFAFDAESAEGGVLVVPRVVVGRRGGQAWITTISATLDAAPTAALLDPARREPVASPGTVTESDGAVDATGWPGIVADAVARIQAGRLEKVVLARDVVATAEHPLDPRWMLRRLARAYEATWAFSVAGMVGATPELLVRSEKGLVASRVLAGTIRREPGMTDDDALLRAAHLARSSKDLEEHEHAVVSVARALEPFCTSMNVPEQPFVLHLPNVMHLASDVTGVLDRAAGTSGGTPGGPPSSLTLAAALHPSAAVCGTPTAPARELIRELEGMDRGRYAGPVGWMGGDGDGEWGIALRSARLDDADPHRVRLFAGCGVVAASDPAAELAESEAKLVPMRWALGS</sequence>
<evidence type="ECO:0000259" key="7">
    <source>
        <dbReference type="Pfam" id="PF00425"/>
    </source>
</evidence>
<proteinExistence type="inferred from homology"/>
<dbReference type="Proteomes" id="UP000291758">
    <property type="component" value="Chromosome"/>
</dbReference>
<feature type="domain" description="Chorismate-utilising enzyme C-terminal" evidence="7">
    <location>
        <begin position="200"/>
        <end position="462"/>
    </location>
</feature>
<accession>A0A4P6ENQ2</accession>
<dbReference type="SUPFAM" id="SSF56322">
    <property type="entry name" value="ADC synthase"/>
    <property type="match status" value="1"/>
</dbReference>
<evidence type="ECO:0000313" key="8">
    <source>
        <dbReference type="EMBL" id="QAY64342.1"/>
    </source>
</evidence>
<dbReference type="KEGG" id="xyl:ET495_15270"/>
<evidence type="ECO:0000256" key="5">
    <source>
        <dbReference type="ARBA" id="ARBA00041564"/>
    </source>
</evidence>
<keyword evidence="4 8" id="KW-0413">Isomerase</keyword>
<evidence type="ECO:0000256" key="6">
    <source>
        <dbReference type="SAM" id="MobiDB-lite"/>
    </source>
</evidence>
<dbReference type="InterPro" id="IPR015890">
    <property type="entry name" value="Chorismate_C"/>
</dbReference>
<comment type="similarity">
    <text evidence="2">Belongs to the isochorismate synthase family.</text>
</comment>
<feature type="region of interest" description="Disordered" evidence="6">
    <location>
        <begin position="1"/>
        <end position="25"/>
    </location>
</feature>
<evidence type="ECO:0000256" key="3">
    <source>
        <dbReference type="ARBA" id="ARBA00012824"/>
    </source>
</evidence>
<dbReference type="GO" id="GO:0008909">
    <property type="term" value="F:isochorismate synthase activity"/>
    <property type="evidence" value="ECO:0007669"/>
    <property type="project" value="UniProtKB-EC"/>
</dbReference>
<gene>
    <name evidence="8" type="ORF">ET495_15270</name>
</gene>
<reference evidence="8 9" key="1">
    <citation type="submission" date="2019-01" db="EMBL/GenBank/DDBJ databases">
        <title>Genome sequencing of strain 2JSPR-7.</title>
        <authorList>
            <person name="Heo J."/>
            <person name="Kim S.-J."/>
            <person name="Kim J.-S."/>
            <person name="Hong S.-B."/>
            <person name="Kwon S.-W."/>
        </authorList>
    </citation>
    <scope>NUCLEOTIDE SEQUENCE [LARGE SCALE GENOMIC DNA]</scope>
    <source>
        <strain evidence="8 9">2JSPR-7</strain>
    </source>
</reference>
<evidence type="ECO:0000256" key="4">
    <source>
        <dbReference type="ARBA" id="ARBA00023235"/>
    </source>
</evidence>
<dbReference type="InterPro" id="IPR005801">
    <property type="entry name" value="ADC_synthase"/>
</dbReference>
<comment type="catalytic activity">
    <reaction evidence="1">
        <text>chorismate = isochorismate</text>
        <dbReference type="Rhea" id="RHEA:18985"/>
        <dbReference type="ChEBI" id="CHEBI:29748"/>
        <dbReference type="ChEBI" id="CHEBI:29780"/>
        <dbReference type="EC" id="5.4.4.2"/>
    </reaction>
</comment>
<organism evidence="8 9">
    <name type="scientific">Xylanimonas allomyrinae</name>
    <dbReference type="NCBI Taxonomy" id="2509459"/>
    <lineage>
        <taxon>Bacteria</taxon>
        <taxon>Bacillati</taxon>
        <taxon>Actinomycetota</taxon>
        <taxon>Actinomycetes</taxon>
        <taxon>Micrococcales</taxon>
        <taxon>Promicromonosporaceae</taxon>
        <taxon>Xylanimonas</taxon>
    </lineage>
</organism>
<protein>
    <recommendedName>
        <fullName evidence="3">isochorismate synthase</fullName>
        <ecNumber evidence="3">5.4.4.2</ecNumber>
    </recommendedName>
    <alternativeName>
        <fullName evidence="5">Isochorismate mutase</fullName>
    </alternativeName>
</protein>
<evidence type="ECO:0000256" key="2">
    <source>
        <dbReference type="ARBA" id="ARBA00005297"/>
    </source>
</evidence>
<evidence type="ECO:0000256" key="1">
    <source>
        <dbReference type="ARBA" id="ARBA00000799"/>
    </source>
</evidence>
<name>A0A4P6ENQ2_9MICO</name>